<feature type="region of interest" description="Disordered" evidence="1">
    <location>
        <begin position="1"/>
        <end position="32"/>
    </location>
</feature>
<dbReference type="Proteomes" id="UP000515307">
    <property type="component" value="Chromosome"/>
</dbReference>
<dbReference type="AlphaFoldDB" id="A0A7G7BMP3"/>
<sequence length="129" mass="13423">MSPCDIVNPWTTPPAGGSARGHDLGGTGPGSFEHLRLGAAQALFGGLDTVRIGKPDREVLGESGQWWGRDIGTGPEHVGEGLGRHIAQMISVHGAETGRPGILSDLPPGPLSCLAVRLAPSCPPWHRAR</sequence>
<evidence type="ECO:0000256" key="1">
    <source>
        <dbReference type="SAM" id="MobiDB-lite"/>
    </source>
</evidence>
<gene>
    <name evidence="2" type="ORF">F0344_20020</name>
</gene>
<organism evidence="2 3">
    <name type="scientific">Streptomyces finlayi</name>
    <dbReference type="NCBI Taxonomy" id="67296"/>
    <lineage>
        <taxon>Bacteria</taxon>
        <taxon>Bacillati</taxon>
        <taxon>Actinomycetota</taxon>
        <taxon>Actinomycetes</taxon>
        <taxon>Kitasatosporales</taxon>
        <taxon>Streptomycetaceae</taxon>
        <taxon>Streptomyces</taxon>
    </lineage>
</organism>
<proteinExistence type="predicted"/>
<keyword evidence="3" id="KW-1185">Reference proteome</keyword>
<evidence type="ECO:0000313" key="2">
    <source>
        <dbReference type="EMBL" id="QNE76608.1"/>
    </source>
</evidence>
<evidence type="ECO:0000313" key="3">
    <source>
        <dbReference type="Proteomes" id="UP000515307"/>
    </source>
</evidence>
<dbReference type="KEGG" id="sfiy:F0344_20020"/>
<protein>
    <submittedName>
        <fullName evidence="2">Uncharacterized protein</fullName>
    </submittedName>
</protein>
<accession>A0A7G7BMP3</accession>
<reference evidence="3" key="1">
    <citation type="submission" date="2019-10" db="EMBL/GenBank/DDBJ databases">
        <title>Antimicrobial potential of Antarctic Bacteria.</title>
        <authorList>
            <person name="Benaud N."/>
            <person name="Edwards R.J."/>
            <person name="Ferrari B.C."/>
        </authorList>
    </citation>
    <scope>NUCLEOTIDE SEQUENCE [LARGE SCALE GENOMIC DNA]</scope>
    <source>
        <strain evidence="3">NBSH44</strain>
    </source>
</reference>
<name>A0A7G7BMP3_9ACTN</name>
<dbReference type="RefSeq" id="WP_185300075.1">
    <property type="nucleotide sequence ID" value="NZ_CP045702.1"/>
</dbReference>
<dbReference type="EMBL" id="CP045702">
    <property type="protein sequence ID" value="QNE76608.1"/>
    <property type="molecule type" value="Genomic_DNA"/>
</dbReference>